<dbReference type="GeneID" id="27348266"/>
<name>A0A0D2C416_9EURO</name>
<feature type="domain" description="Protein kinase" evidence="1">
    <location>
        <begin position="85"/>
        <end position="448"/>
    </location>
</feature>
<organism evidence="2 3">
    <name type="scientific">Cladophialophora immunda</name>
    <dbReference type="NCBI Taxonomy" id="569365"/>
    <lineage>
        <taxon>Eukaryota</taxon>
        <taxon>Fungi</taxon>
        <taxon>Dikarya</taxon>
        <taxon>Ascomycota</taxon>
        <taxon>Pezizomycotina</taxon>
        <taxon>Eurotiomycetes</taxon>
        <taxon>Chaetothyriomycetidae</taxon>
        <taxon>Chaetothyriales</taxon>
        <taxon>Herpotrichiellaceae</taxon>
        <taxon>Cladophialophora</taxon>
    </lineage>
</organism>
<dbReference type="EMBL" id="KN847044">
    <property type="protein sequence ID" value="KIW25938.1"/>
    <property type="molecule type" value="Genomic_DNA"/>
</dbReference>
<dbReference type="PANTHER" id="PTHR37542">
    <property type="entry name" value="HELO DOMAIN-CONTAINING PROTEIN-RELATED"/>
    <property type="match status" value="1"/>
</dbReference>
<dbReference type="PANTHER" id="PTHR37542:SF3">
    <property type="entry name" value="PRION-INHIBITION AND PROPAGATION HELO DOMAIN-CONTAINING PROTEIN"/>
    <property type="match status" value="1"/>
</dbReference>
<dbReference type="Proteomes" id="UP000054466">
    <property type="component" value="Unassembled WGS sequence"/>
</dbReference>
<dbReference type="GO" id="GO:0005524">
    <property type="term" value="F:ATP binding"/>
    <property type="evidence" value="ECO:0007669"/>
    <property type="project" value="InterPro"/>
</dbReference>
<gene>
    <name evidence="2" type="ORF">PV07_09072</name>
</gene>
<keyword evidence="3" id="KW-1185">Reference proteome</keyword>
<accession>A0A0D2C416</accession>
<dbReference type="OrthoDB" id="1911848at2759"/>
<reference evidence="2 3" key="1">
    <citation type="submission" date="2015-01" db="EMBL/GenBank/DDBJ databases">
        <title>The Genome Sequence of Cladophialophora immunda CBS83496.</title>
        <authorList>
            <consortium name="The Broad Institute Genomics Platform"/>
            <person name="Cuomo C."/>
            <person name="de Hoog S."/>
            <person name="Gorbushina A."/>
            <person name="Stielow B."/>
            <person name="Teixiera M."/>
            <person name="Abouelleil A."/>
            <person name="Chapman S.B."/>
            <person name="Priest M."/>
            <person name="Young S.K."/>
            <person name="Wortman J."/>
            <person name="Nusbaum C."/>
            <person name="Birren B."/>
        </authorList>
    </citation>
    <scope>NUCLEOTIDE SEQUENCE [LARGE SCALE GENOMIC DNA]</scope>
    <source>
        <strain evidence="2 3">CBS 83496</strain>
    </source>
</reference>
<proteinExistence type="predicted"/>
<sequence length="448" mass="51089">MCRSNLNFFKKCRFIITGSDRRAETFIDRLRERNEVLRGFVYAPKDQQILLNQLFEMMARAQNPEFLETLYREETRAAKHGQKSLPYRELALTGFFSNAVQSRDPHRRARRLALSDIGPGIVVAASQPAEMAIFEHCPPSQRRRLIYIEWTFDEYYIDMTEAREKAEKMANMLGASKPGQLLLPYCYGYVEDKKNQRFGLVLAPPEHIRSGIPSMRTQGFVSQKRMPVSLGAILEAAQGRLEDLSIRFNLAKRLVNAVHKMHCVNWVHKNIRPGSIMFFPTEDTLSYGKERRQVMDFSQPLFVGFGRARVDSSDTGSRRARSRAPGQITLDEYQHPLKLQNPDMLYSRFFDIYSVGCVLLEIGYWRPLRKLVDLPAVIERKDTDEINSIRESMRQRAESLSGLTGSMYAGVVAKCLGAIPSGGTVEVDKAACSKFLAEIMYSLGKCEA</sequence>
<dbReference type="InterPro" id="IPR011009">
    <property type="entry name" value="Kinase-like_dom_sf"/>
</dbReference>
<dbReference type="STRING" id="569365.A0A0D2C416"/>
<dbReference type="SUPFAM" id="SSF56112">
    <property type="entry name" value="Protein kinase-like (PK-like)"/>
    <property type="match status" value="1"/>
</dbReference>
<evidence type="ECO:0000313" key="3">
    <source>
        <dbReference type="Proteomes" id="UP000054466"/>
    </source>
</evidence>
<dbReference type="AlphaFoldDB" id="A0A0D2C416"/>
<evidence type="ECO:0000259" key="1">
    <source>
        <dbReference type="PROSITE" id="PS50011"/>
    </source>
</evidence>
<dbReference type="VEuPathDB" id="FungiDB:PV07_09072"/>
<protein>
    <recommendedName>
        <fullName evidence="1">Protein kinase domain-containing protein</fullName>
    </recommendedName>
</protein>
<dbReference type="HOGENOM" id="CLU_719643_0_0_1"/>
<dbReference type="InterPro" id="IPR000719">
    <property type="entry name" value="Prot_kinase_dom"/>
</dbReference>
<dbReference type="GO" id="GO:0004672">
    <property type="term" value="F:protein kinase activity"/>
    <property type="evidence" value="ECO:0007669"/>
    <property type="project" value="InterPro"/>
</dbReference>
<dbReference type="RefSeq" id="XP_016246154.1">
    <property type="nucleotide sequence ID" value="XM_016396298.1"/>
</dbReference>
<evidence type="ECO:0000313" key="2">
    <source>
        <dbReference type="EMBL" id="KIW25938.1"/>
    </source>
</evidence>
<dbReference type="Gene3D" id="1.10.510.10">
    <property type="entry name" value="Transferase(Phosphotransferase) domain 1"/>
    <property type="match status" value="1"/>
</dbReference>
<dbReference type="PROSITE" id="PS50011">
    <property type="entry name" value="PROTEIN_KINASE_DOM"/>
    <property type="match status" value="1"/>
</dbReference>